<organism evidence="1">
    <name type="scientific">viral metagenome</name>
    <dbReference type="NCBI Taxonomy" id="1070528"/>
    <lineage>
        <taxon>unclassified sequences</taxon>
        <taxon>metagenomes</taxon>
        <taxon>organismal metagenomes</taxon>
    </lineage>
</organism>
<protein>
    <submittedName>
        <fullName evidence="1">Uncharacterized protein</fullName>
    </submittedName>
</protein>
<dbReference type="AlphaFoldDB" id="A0A6C0BM43"/>
<dbReference type="EMBL" id="MN739180">
    <property type="protein sequence ID" value="QHS92488.1"/>
    <property type="molecule type" value="Genomic_DNA"/>
</dbReference>
<proteinExistence type="predicted"/>
<sequence length="160" mass="18137">MLTTTAIATGIAVSGVGTKVCYEAISMTCSKTIDILTHFATDSHPGLEQFNTLLLECDLKVKIVKIQQLVNEFHLSEEAGHVFQTSVKMSICDVDSSIQMINEILTHAKQAKEQHETLYFNRWRKLNCGYLIRDLKAANQILNQRFADLEKILVITRYFN</sequence>
<name>A0A6C0BM43_9ZZZZ</name>
<evidence type="ECO:0000313" key="1">
    <source>
        <dbReference type="EMBL" id="QHS92488.1"/>
    </source>
</evidence>
<reference evidence="1" key="1">
    <citation type="journal article" date="2020" name="Nature">
        <title>Giant virus diversity and host interactions through global metagenomics.</title>
        <authorList>
            <person name="Schulz F."/>
            <person name="Roux S."/>
            <person name="Paez-Espino D."/>
            <person name="Jungbluth S."/>
            <person name="Walsh D.A."/>
            <person name="Denef V.J."/>
            <person name="McMahon K.D."/>
            <person name="Konstantinidis K.T."/>
            <person name="Eloe-Fadrosh E.A."/>
            <person name="Kyrpides N.C."/>
            <person name="Woyke T."/>
        </authorList>
    </citation>
    <scope>NUCLEOTIDE SEQUENCE</scope>
    <source>
        <strain evidence="1">GVMAG-M-3300014204-73</strain>
    </source>
</reference>
<accession>A0A6C0BM43</accession>